<protein>
    <submittedName>
        <fullName evidence="3">Uncharacterized protein</fullName>
    </submittedName>
</protein>
<evidence type="ECO:0000313" key="3">
    <source>
        <dbReference type="EMBL" id="KAL1879847.1"/>
    </source>
</evidence>
<feature type="compositionally biased region" description="Basic residues" evidence="2">
    <location>
        <begin position="230"/>
        <end position="242"/>
    </location>
</feature>
<feature type="region of interest" description="Disordered" evidence="2">
    <location>
        <begin position="228"/>
        <end position="287"/>
    </location>
</feature>
<proteinExistence type="predicted"/>
<name>A0ABR3XW51_9PEZI</name>
<dbReference type="EMBL" id="JAWRVE010000009">
    <property type="protein sequence ID" value="KAL1879847.1"/>
    <property type="molecule type" value="Genomic_DNA"/>
</dbReference>
<dbReference type="Proteomes" id="UP001583177">
    <property type="component" value="Unassembled WGS sequence"/>
</dbReference>
<evidence type="ECO:0000313" key="4">
    <source>
        <dbReference type="Proteomes" id="UP001583177"/>
    </source>
</evidence>
<feature type="coiled-coil region" evidence="1">
    <location>
        <begin position="196"/>
        <end position="223"/>
    </location>
</feature>
<comment type="caution">
    <text evidence="3">The sequence shown here is derived from an EMBL/GenBank/DDBJ whole genome shotgun (WGS) entry which is preliminary data.</text>
</comment>
<accession>A0ABR3XW51</accession>
<sequence length="287" mass="32272">MHSKSHFTLGDQNAGVFAEICKKNGMPHCWLQWKFELAVLNEATTPVSIDTKSDPVCGLNNGCNKVVFTIDFEMSNSNVINYVKFTEYYEDCEKKHFIVTQTSVDHIHEDTGCDLWIELPSTAIHEDICSLMSMWKVNICCDGWKDFLPNSPVTQLEKAHRVIAADNAEWLKKQLMRTVGVVKYKNMELAAKKKDIEDLTTHISEVSMKLAGAEKQLEDIRMRDVAATPLKRKMLTPKSRARKAPETAPARTSTAHPAGSSGQDQTPSKQPKFVLKVSDVDDPFVID</sequence>
<evidence type="ECO:0000256" key="1">
    <source>
        <dbReference type="SAM" id="Coils"/>
    </source>
</evidence>
<gene>
    <name evidence="3" type="ORF">Daus18300_001686</name>
</gene>
<evidence type="ECO:0000256" key="2">
    <source>
        <dbReference type="SAM" id="MobiDB-lite"/>
    </source>
</evidence>
<reference evidence="3 4" key="1">
    <citation type="journal article" date="2024" name="IMA Fungus">
        <title>IMA Genome - F19 : A genome assembly and annotation guide to empower mycologists, including annotated draft genome sequences of Ceratocystis pirilliformis, Diaporthe australafricana, Fusarium ophioides, Paecilomyces lecythidis, and Sporothrix stenoceras.</title>
        <authorList>
            <person name="Aylward J."/>
            <person name="Wilson A.M."/>
            <person name="Visagie C.M."/>
            <person name="Spraker J."/>
            <person name="Barnes I."/>
            <person name="Buitendag C."/>
            <person name="Ceriani C."/>
            <person name="Del Mar Angel L."/>
            <person name="du Plessis D."/>
            <person name="Fuchs T."/>
            <person name="Gasser K."/>
            <person name="Kramer D."/>
            <person name="Li W."/>
            <person name="Munsamy K."/>
            <person name="Piso A."/>
            <person name="Price J.L."/>
            <person name="Sonnekus B."/>
            <person name="Thomas C."/>
            <person name="van der Nest A."/>
            <person name="van Dijk A."/>
            <person name="van Heerden A."/>
            <person name="van Vuuren N."/>
            <person name="Yilmaz N."/>
            <person name="Duong T.A."/>
            <person name="van der Merwe N.A."/>
            <person name="Wingfield M.J."/>
            <person name="Wingfield B.D."/>
        </authorList>
    </citation>
    <scope>NUCLEOTIDE SEQUENCE [LARGE SCALE GENOMIC DNA]</scope>
    <source>
        <strain evidence="3 4">CMW 18300</strain>
    </source>
</reference>
<organism evidence="3 4">
    <name type="scientific">Diaporthe australafricana</name>
    <dbReference type="NCBI Taxonomy" id="127596"/>
    <lineage>
        <taxon>Eukaryota</taxon>
        <taxon>Fungi</taxon>
        <taxon>Dikarya</taxon>
        <taxon>Ascomycota</taxon>
        <taxon>Pezizomycotina</taxon>
        <taxon>Sordariomycetes</taxon>
        <taxon>Sordariomycetidae</taxon>
        <taxon>Diaporthales</taxon>
        <taxon>Diaporthaceae</taxon>
        <taxon>Diaporthe</taxon>
    </lineage>
</organism>
<feature type="compositionally biased region" description="Polar residues" evidence="2">
    <location>
        <begin position="250"/>
        <end position="269"/>
    </location>
</feature>
<keyword evidence="4" id="KW-1185">Reference proteome</keyword>
<keyword evidence="1" id="KW-0175">Coiled coil</keyword>